<feature type="domain" description="Serine-tRNA synthetase type1 N-terminal" evidence="2">
    <location>
        <begin position="1"/>
        <end position="112"/>
    </location>
</feature>
<proteinExistence type="predicted"/>
<dbReference type="Gene3D" id="3.30.930.10">
    <property type="entry name" value="Bira Bifunctional Protein, Domain 2"/>
    <property type="match status" value="1"/>
</dbReference>
<dbReference type="GO" id="GO:0005524">
    <property type="term" value="F:ATP binding"/>
    <property type="evidence" value="ECO:0007669"/>
    <property type="project" value="InterPro"/>
</dbReference>
<dbReference type="InterPro" id="IPR002317">
    <property type="entry name" value="Ser-tRNA-ligase_type_1"/>
</dbReference>
<dbReference type="Pfam" id="PF02403">
    <property type="entry name" value="Seryl_tRNA_N"/>
    <property type="match status" value="1"/>
</dbReference>
<dbReference type="OMA" id="FEPRSHA"/>
<comment type="caution">
    <text evidence="3">The sequence shown here is derived from an EMBL/GenBank/DDBJ whole genome shotgun (WGS) entry which is preliminary data.</text>
</comment>
<dbReference type="Gene3D" id="1.10.287.40">
    <property type="entry name" value="Serine-tRNA synthetase, tRNA binding domain"/>
    <property type="match status" value="1"/>
</dbReference>
<gene>
    <name evidence="3" type="ORF">M0811_13354</name>
</gene>
<name>A0A9Q0R5E3_ANAIG</name>
<sequence length="325" mass="38284">MVDINLFREEYGGNPEKIKESIRKRFKDETIVDEIIAIDKQWRTAQYDTEQLAAQQKTISKKIGQKKKNKENVDDEMQQVSMIIEKKKELEKNSSELKNKLDQMILKVGNLVDESVPFGKDDSFNETVSKWGEIKEKDPNQKHHHELLVMIDGYNQEKGAIVAGHRGYYLKGSAFLLSQALINYGLQFLIKRGYVPMQTPYFMKKKLMAQVAQLEDFDESLYQYQYQYQFQFQFQFQFNESYPISISYQFPISNIINIKYQYKSISISIKKISIFNSISGFIYQFQYLFFINFNFNYQFSISISISKEVSISISISISMKKNQYQ</sequence>
<organism evidence="3 4">
    <name type="scientific">Anaeramoeba ignava</name>
    <name type="common">Anaerobic marine amoeba</name>
    <dbReference type="NCBI Taxonomy" id="1746090"/>
    <lineage>
        <taxon>Eukaryota</taxon>
        <taxon>Metamonada</taxon>
        <taxon>Anaeramoebidae</taxon>
        <taxon>Anaeramoeba</taxon>
    </lineage>
</organism>
<dbReference type="Proteomes" id="UP001149090">
    <property type="component" value="Unassembled WGS sequence"/>
</dbReference>
<dbReference type="OrthoDB" id="10264585at2759"/>
<accession>A0A9Q0R5E3</accession>
<protein>
    <submittedName>
        <fullName evidence="3">Seryl-tRNA synthetase</fullName>
    </submittedName>
</protein>
<dbReference type="SUPFAM" id="SSF46589">
    <property type="entry name" value="tRNA-binding arm"/>
    <property type="match status" value="1"/>
</dbReference>
<evidence type="ECO:0000256" key="1">
    <source>
        <dbReference type="SAM" id="Coils"/>
    </source>
</evidence>
<dbReference type="InterPro" id="IPR010978">
    <property type="entry name" value="tRNA-bd_arm"/>
</dbReference>
<keyword evidence="1" id="KW-0175">Coiled coil</keyword>
<dbReference type="GO" id="GO:0006434">
    <property type="term" value="P:seryl-tRNA aminoacylation"/>
    <property type="evidence" value="ECO:0007669"/>
    <property type="project" value="InterPro"/>
</dbReference>
<keyword evidence="4" id="KW-1185">Reference proteome</keyword>
<dbReference type="InterPro" id="IPR045864">
    <property type="entry name" value="aa-tRNA-synth_II/BPL/LPL"/>
</dbReference>
<dbReference type="GO" id="GO:0004828">
    <property type="term" value="F:serine-tRNA ligase activity"/>
    <property type="evidence" value="ECO:0007669"/>
    <property type="project" value="InterPro"/>
</dbReference>
<reference evidence="3" key="1">
    <citation type="submission" date="2022-10" db="EMBL/GenBank/DDBJ databases">
        <title>Novel sulphate-reducing endosymbionts in the free-living metamonad Anaeramoeba.</title>
        <authorList>
            <person name="Jerlstrom-Hultqvist J."/>
            <person name="Cepicka I."/>
            <person name="Gallot-Lavallee L."/>
            <person name="Salas-Leiva D."/>
            <person name="Curtis B.A."/>
            <person name="Zahonova K."/>
            <person name="Pipaliya S."/>
            <person name="Dacks J."/>
            <person name="Roger A.J."/>
        </authorList>
    </citation>
    <scope>NUCLEOTIDE SEQUENCE</scope>
    <source>
        <strain evidence="3">BMAN</strain>
    </source>
</reference>
<evidence type="ECO:0000259" key="2">
    <source>
        <dbReference type="Pfam" id="PF02403"/>
    </source>
</evidence>
<dbReference type="AlphaFoldDB" id="A0A9Q0R5E3"/>
<dbReference type="InterPro" id="IPR015866">
    <property type="entry name" value="Ser-tRNA-synth_1_N"/>
</dbReference>
<dbReference type="SUPFAM" id="SSF55681">
    <property type="entry name" value="Class II aaRS and biotin synthetases"/>
    <property type="match status" value="1"/>
</dbReference>
<feature type="coiled-coil region" evidence="1">
    <location>
        <begin position="73"/>
        <end position="107"/>
    </location>
</feature>
<evidence type="ECO:0000313" key="3">
    <source>
        <dbReference type="EMBL" id="KAJ5066674.1"/>
    </source>
</evidence>
<evidence type="ECO:0000313" key="4">
    <source>
        <dbReference type="Proteomes" id="UP001149090"/>
    </source>
</evidence>
<dbReference type="PANTHER" id="PTHR11778">
    <property type="entry name" value="SERYL-TRNA SYNTHETASE"/>
    <property type="match status" value="1"/>
</dbReference>
<dbReference type="EMBL" id="JAPDFW010000137">
    <property type="protein sequence ID" value="KAJ5066674.1"/>
    <property type="molecule type" value="Genomic_DNA"/>
</dbReference>
<dbReference type="InterPro" id="IPR042103">
    <property type="entry name" value="SerRS_1_N_sf"/>
</dbReference>